<reference evidence="1" key="1">
    <citation type="submission" date="2018-05" db="EMBL/GenBank/DDBJ databases">
        <authorList>
            <person name="Lanie J.A."/>
            <person name="Ng W.-L."/>
            <person name="Kazmierczak K.M."/>
            <person name="Andrzejewski T.M."/>
            <person name="Davidsen T.M."/>
            <person name="Wayne K.J."/>
            <person name="Tettelin H."/>
            <person name="Glass J.I."/>
            <person name="Rusch D."/>
            <person name="Podicherti R."/>
            <person name="Tsui H.-C.T."/>
            <person name="Winkler M.E."/>
        </authorList>
    </citation>
    <scope>NUCLEOTIDE SEQUENCE</scope>
</reference>
<sequence length="269" mass="30026">IRLGQNALIGGLDTGLAHLPYYNCGFNNGDVTQFCHSHPSDLHHNVARAVLALSMTQEVTGDQIHPTVLKDLTESLFSLFHEKDDLPGTPGGNGQERVIPLHNLREVILAMTELIKLGEERAEYWTRRLVRKLRQALDETGQIRLELLPPYVKSYTSQPHQEGRSIGALVEYYRVTGDEVALETSVLISNYTLKHCFDAHSSLTERAGHHTHSINGTVAGILDLALEINDYRLLQRAKLAYDVGVSSLTSSFGWCRERVDIFNEKGEGN</sequence>
<organism evidence="1">
    <name type="scientific">marine metagenome</name>
    <dbReference type="NCBI Taxonomy" id="408172"/>
    <lineage>
        <taxon>unclassified sequences</taxon>
        <taxon>metagenomes</taxon>
        <taxon>ecological metagenomes</taxon>
    </lineage>
</organism>
<accession>A0A382XNY1</accession>
<feature type="non-terminal residue" evidence="1">
    <location>
        <position position="269"/>
    </location>
</feature>
<feature type="non-terminal residue" evidence="1">
    <location>
        <position position="1"/>
    </location>
</feature>
<evidence type="ECO:0000313" key="1">
    <source>
        <dbReference type="EMBL" id="SVD72550.1"/>
    </source>
</evidence>
<dbReference type="InterPro" id="IPR008928">
    <property type="entry name" value="6-hairpin_glycosidase_sf"/>
</dbReference>
<dbReference type="EMBL" id="UINC01169155">
    <property type="protein sequence ID" value="SVD72550.1"/>
    <property type="molecule type" value="Genomic_DNA"/>
</dbReference>
<dbReference type="AlphaFoldDB" id="A0A382XNY1"/>
<proteinExistence type="predicted"/>
<dbReference type="SUPFAM" id="SSF48208">
    <property type="entry name" value="Six-hairpin glycosidases"/>
    <property type="match status" value="1"/>
</dbReference>
<protein>
    <submittedName>
        <fullName evidence="1">Uncharacterized protein</fullName>
    </submittedName>
</protein>
<dbReference type="GO" id="GO:0005975">
    <property type="term" value="P:carbohydrate metabolic process"/>
    <property type="evidence" value="ECO:0007669"/>
    <property type="project" value="InterPro"/>
</dbReference>
<dbReference type="Gene3D" id="1.50.10.20">
    <property type="match status" value="1"/>
</dbReference>
<gene>
    <name evidence="1" type="ORF">METZ01_LOCUS425404</name>
</gene>
<name>A0A382XNY1_9ZZZZ</name>